<dbReference type="InterPro" id="IPR011009">
    <property type="entry name" value="Kinase-like_dom_sf"/>
</dbReference>
<dbReference type="PANTHER" id="PTHR44167">
    <property type="entry name" value="OVARIAN-SPECIFIC SERINE/THREONINE-PROTEIN KINASE LOK-RELATED"/>
    <property type="match status" value="1"/>
</dbReference>
<proteinExistence type="predicted"/>
<dbReference type="SUPFAM" id="SSF56112">
    <property type="entry name" value="Protein kinase-like (PK-like)"/>
    <property type="match status" value="1"/>
</dbReference>
<dbReference type="SUPFAM" id="SSF50156">
    <property type="entry name" value="PDZ domain-like"/>
    <property type="match status" value="1"/>
</dbReference>
<dbReference type="Pfam" id="PF00069">
    <property type="entry name" value="Pkinase"/>
    <property type="match status" value="1"/>
</dbReference>
<reference evidence="3 4" key="1">
    <citation type="submission" date="2024-02" db="EMBL/GenBank/DDBJ databases">
        <authorList>
            <person name="Chen Y."/>
            <person name="Shah S."/>
            <person name="Dougan E. K."/>
            <person name="Thang M."/>
            <person name="Chan C."/>
        </authorList>
    </citation>
    <scope>NUCLEOTIDE SEQUENCE [LARGE SCALE GENOMIC DNA]</scope>
</reference>
<organism evidence="3 4">
    <name type="scientific">Durusdinium trenchii</name>
    <dbReference type="NCBI Taxonomy" id="1381693"/>
    <lineage>
        <taxon>Eukaryota</taxon>
        <taxon>Sar</taxon>
        <taxon>Alveolata</taxon>
        <taxon>Dinophyceae</taxon>
        <taxon>Suessiales</taxon>
        <taxon>Symbiodiniaceae</taxon>
        <taxon>Durusdinium</taxon>
    </lineage>
</organism>
<accession>A0ABP0QDP8</accession>
<evidence type="ECO:0000259" key="1">
    <source>
        <dbReference type="PROSITE" id="PS50011"/>
    </source>
</evidence>
<evidence type="ECO:0000313" key="4">
    <source>
        <dbReference type="Proteomes" id="UP001642484"/>
    </source>
</evidence>
<dbReference type="Gene3D" id="1.10.510.10">
    <property type="entry name" value="Transferase(Phosphotransferase) domain 1"/>
    <property type="match status" value="2"/>
</dbReference>
<dbReference type="EMBL" id="CAXAMN010024339">
    <property type="protein sequence ID" value="CAK9085687.1"/>
    <property type="molecule type" value="Genomic_DNA"/>
</dbReference>
<feature type="domain" description="Protein kinase" evidence="1">
    <location>
        <begin position="1"/>
        <end position="273"/>
    </location>
</feature>
<dbReference type="Proteomes" id="UP001642484">
    <property type="component" value="Unassembled WGS sequence"/>
</dbReference>
<dbReference type="PANTHER" id="PTHR44167:SF24">
    <property type="entry name" value="SERINE_THREONINE-PROTEIN KINASE CHK2"/>
    <property type="match status" value="1"/>
</dbReference>
<gene>
    <name evidence="2" type="ORF">CCMP2556_LOCUS41586</name>
    <name evidence="3" type="ORF">CCMP2556_LOCUS41614</name>
</gene>
<comment type="caution">
    <text evidence="3">The sequence shown here is derived from an EMBL/GenBank/DDBJ whole genome shotgun (WGS) entry which is preliminary data.</text>
</comment>
<keyword evidence="4" id="KW-1185">Reference proteome</keyword>
<dbReference type="InterPro" id="IPR036034">
    <property type="entry name" value="PDZ_sf"/>
</dbReference>
<dbReference type="PROSITE" id="PS50011">
    <property type="entry name" value="PROTEIN_KINASE_DOM"/>
    <property type="match status" value="1"/>
</dbReference>
<dbReference type="InterPro" id="IPR008271">
    <property type="entry name" value="Ser/Thr_kinase_AS"/>
</dbReference>
<dbReference type="EMBL" id="CAXAMN010024350">
    <property type="protein sequence ID" value="CAK9085763.1"/>
    <property type="molecule type" value="Genomic_DNA"/>
</dbReference>
<evidence type="ECO:0000313" key="3">
    <source>
        <dbReference type="EMBL" id="CAK9085763.1"/>
    </source>
</evidence>
<dbReference type="InterPro" id="IPR000719">
    <property type="entry name" value="Prot_kinase_dom"/>
</dbReference>
<name>A0ABP0QDP8_9DINO</name>
<sequence length="273" mass="29631">MDPSCDEKIASIRKETEVLMKIQGHPNICQCLGCFDAFRPGTSQAQYIMIVMELIQGGELASFIRNGQGLDEQIVKSVMKQTTEGIKFIHDRDVVHRDLKVENILVCGADITPTTPVKVIDFGVAKPLTGTIARSCVGTTEIMEASPGFGIVTQRPDGKGAMVNGIEPGGQAAHFGIGDGWAISHINNTEVLEMPFVKDFNEIGAGTKRGVTAIAEILGSLDAPFTMDFVELPKREFSKALDLWSLGVSLYVMLTGKKPFEDTFHGTLRCLKA</sequence>
<dbReference type="SMART" id="SM00220">
    <property type="entry name" value="S_TKc"/>
    <property type="match status" value="1"/>
</dbReference>
<evidence type="ECO:0000313" key="2">
    <source>
        <dbReference type="EMBL" id="CAK9085687.1"/>
    </source>
</evidence>
<protein>
    <recommendedName>
        <fullName evidence="1">Protein kinase domain-containing protein</fullName>
    </recommendedName>
</protein>
<dbReference type="PROSITE" id="PS00108">
    <property type="entry name" value="PROTEIN_KINASE_ST"/>
    <property type="match status" value="1"/>
</dbReference>